<keyword evidence="1" id="KW-0175">Coiled coil</keyword>
<proteinExistence type="predicted"/>
<name>V8CJX0_9HELI</name>
<dbReference type="PATRIC" id="fig|1357399.3.peg.241"/>
<keyword evidence="4" id="KW-1185">Reference proteome</keyword>
<dbReference type="RefSeq" id="WP_023929142.1">
    <property type="nucleotide sequence ID" value="NZ_KI669458.1"/>
</dbReference>
<feature type="coiled-coil region" evidence="1">
    <location>
        <begin position="37"/>
        <end position="101"/>
    </location>
</feature>
<feature type="transmembrane region" description="Helical" evidence="2">
    <location>
        <begin position="6"/>
        <end position="29"/>
    </location>
</feature>
<organism evidence="3 4">
    <name type="scientific">Helicobacter canis NCTC 12740</name>
    <dbReference type="NCBI Taxonomy" id="1357399"/>
    <lineage>
        <taxon>Bacteria</taxon>
        <taxon>Pseudomonadati</taxon>
        <taxon>Campylobacterota</taxon>
        <taxon>Epsilonproteobacteria</taxon>
        <taxon>Campylobacterales</taxon>
        <taxon>Helicobacteraceae</taxon>
        <taxon>Helicobacter</taxon>
    </lineage>
</organism>
<dbReference type="HOGENOM" id="CLU_2180198_0_0_7"/>
<evidence type="ECO:0000256" key="1">
    <source>
        <dbReference type="SAM" id="Coils"/>
    </source>
</evidence>
<keyword evidence="2" id="KW-0812">Transmembrane</keyword>
<protein>
    <submittedName>
        <fullName evidence="3">Uncharacterized protein</fullName>
    </submittedName>
</protein>
<gene>
    <name evidence="3" type="ORF">HMPREF2087_00237</name>
</gene>
<comment type="caution">
    <text evidence="3">The sequence shown here is derived from an EMBL/GenBank/DDBJ whole genome shotgun (WGS) entry which is preliminary data.</text>
</comment>
<dbReference type="Proteomes" id="UP000018688">
    <property type="component" value="Unassembled WGS sequence"/>
</dbReference>
<evidence type="ECO:0000256" key="2">
    <source>
        <dbReference type="SAM" id="Phobius"/>
    </source>
</evidence>
<dbReference type="OrthoDB" id="9994570at2"/>
<evidence type="ECO:0000313" key="3">
    <source>
        <dbReference type="EMBL" id="ETD27325.1"/>
    </source>
</evidence>
<accession>V8CJX0</accession>
<keyword evidence="2" id="KW-1133">Transmembrane helix</keyword>
<keyword evidence="2" id="KW-0472">Membrane</keyword>
<dbReference type="EMBL" id="AZJJ01000001">
    <property type="protein sequence ID" value="ETD27325.1"/>
    <property type="molecule type" value="Genomic_DNA"/>
</dbReference>
<dbReference type="AlphaFoldDB" id="V8CJX0"/>
<sequence>MDINASDLWFLGSGFVFGVSCGYGFAKILSKRAKKSRKEYKRLLASQAIELQSARDKIIELERELAQSLKPIDERAYIDLVESLKRACESKDREIRSLEKRINSFRYAH</sequence>
<reference evidence="3 4" key="1">
    <citation type="submission" date="2013-10" db="EMBL/GenBank/DDBJ databases">
        <title>The Genome Sequence of Helicobacter canis NCTC 12740.</title>
        <authorList>
            <consortium name="The Broad Institute Genomics Platform"/>
            <person name="Earl A."/>
            <person name="Fox J.G."/>
            <person name="Shen Z."/>
            <person name="Young S.K."/>
            <person name="Zeng Q."/>
            <person name="Gargeya S."/>
            <person name="Fitzgerald M."/>
            <person name="Abouelleil A."/>
            <person name="Alvarado L."/>
            <person name="Chapman S.B."/>
            <person name="Gainer-Dewar J."/>
            <person name="Goldberg J."/>
            <person name="Griggs A."/>
            <person name="Gujja S."/>
            <person name="Hansen M."/>
            <person name="Howarth C."/>
            <person name="Imamovic A."/>
            <person name="Ireland A."/>
            <person name="Larimer J."/>
            <person name="McCowan C."/>
            <person name="Murphy C."/>
            <person name="Pearson M."/>
            <person name="Poon T.W."/>
            <person name="Priest M."/>
            <person name="Roberts A."/>
            <person name="Saif S."/>
            <person name="Shea T."/>
            <person name="Sykes S."/>
            <person name="Wortman J."/>
            <person name="Nusbaum C."/>
            <person name="Birren B."/>
        </authorList>
    </citation>
    <scope>NUCLEOTIDE SEQUENCE [LARGE SCALE GENOMIC DNA]</scope>
    <source>
        <strain evidence="3 4">NCTC 12740</strain>
    </source>
</reference>
<evidence type="ECO:0000313" key="4">
    <source>
        <dbReference type="Proteomes" id="UP000018688"/>
    </source>
</evidence>